<protein>
    <submittedName>
        <fullName evidence="2">Uncharacterized protein</fullName>
    </submittedName>
</protein>
<name>A0A478ECM0_TALPI</name>
<evidence type="ECO:0000256" key="1">
    <source>
        <dbReference type="SAM" id="MobiDB-lite"/>
    </source>
</evidence>
<dbReference type="AlphaFoldDB" id="A0A478ECM0"/>
<accession>A0A478ECM0</accession>
<evidence type="ECO:0000313" key="2">
    <source>
        <dbReference type="EMBL" id="GAM43017.1"/>
    </source>
</evidence>
<dbReference type="Proteomes" id="UP000053095">
    <property type="component" value="Unassembled WGS sequence"/>
</dbReference>
<evidence type="ECO:0000313" key="3">
    <source>
        <dbReference type="Proteomes" id="UP000053095"/>
    </source>
</evidence>
<reference evidence="3" key="1">
    <citation type="journal article" date="2015" name="Genome Announc.">
        <title>Draft genome sequence of Talaromyces cellulolyticus strain Y-94, a source of lignocellulosic biomass-degrading enzymes.</title>
        <authorList>
            <person name="Fujii T."/>
            <person name="Koike H."/>
            <person name="Sawayama S."/>
            <person name="Yano S."/>
            <person name="Inoue H."/>
        </authorList>
    </citation>
    <scope>NUCLEOTIDE SEQUENCE [LARGE SCALE GENOMIC DNA]</scope>
    <source>
        <strain evidence="3">Y-94</strain>
    </source>
</reference>
<dbReference type="EMBL" id="DF933840">
    <property type="protein sequence ID" value="GAM43017.1"/>
    <property type="molecule type" value="Genomic_DNA"/>
</dbReference>
<organism evidence="2 3">
    <name type="scientific">Talaromyces pinophilus</name>
    <name type="common">Penicillium pinophilum</name>
    <dbReference type="NCBI Taxonomy" id="128442"/>
    <lineage>
        <taxon>Eukaryota</taxon>
        <taxon>Fungi</taxon>
        <taxon>Dikarya</taxon>
        <taxon>Ascomycota</taxon>
        <taxon>Pezizomycotina</taxon>
        <taxon>Eurotiomycetes</taxon>
        <taxon>Eurotiomycetidae</taxon>
        <taxon>Eurotiales</taxon>
        <taxon>Trichocomaceae</taxon>
        <taxon>Talaromyces</taxon>
        <taxon>Talaromyces sect. Talaromyces</taxon>
    </lineage>
</organism>
<keyword evidence="3" id="KW-1185">Reference proteome</keyword>
<feature type="region of interest" description="Disordered" evidence="1">
    <location>
        <begin position="63"/>
        <end position="130"/>
    </location>
</feature>
<gene>
    <name evidence="2" type="ORF">TCE0_044r17494</name>
</gene>
<sequence>MVNWQDPQAYLRLVAAIYAGNPNIKIDLTSTALAYGCGATERSIHNQLYKCRQLADVLKTEVEKSGVKRAPRGSENDAATAPKTPRTPRVQSGGISKSGGGGGSRASSSRARGSAVAKGKKNLDTPTKTGKGTFTTAGYSMIDAIAVDSHDEDDSVISLTRSETISIIDNAKKEEAKEELKREVDLTTPEPAQVQQAGIELFGQRPEPPRVDSQSNGYATVSGSQTAANAADEFSINDIFDAIH</sequence>
<feature type="compositionally biased region" description="Low complexity" evidence="1">
    <location>
        <begin position="105"/>
        <end position="115"/>
    </location>
</feature>
<proteinExistence type="predicted"/>